<accession>A0A330L4U3</accession>
<name>A0A330L4U3_9BACT</name>
<gene>
    <name evidence="1" type="ORF">NITLEN_20488</name>
</gene>
<organism evidence="1 2">
    <name type="scientific">Nitrospira lenta</name>
    <dbReference type="NCBI Taxonomy" id="1436998"/>
    <lineage>
        <taxon>Bacteria</taxon>
        <taxon>Pseudomonadati</taxon>
        <taxon>Nitrospirota</taxon>
        <taxon>Nitrospiria</taxon>
        <taxon>Nitrospirales</taxon>
        <taxon>Nitrospiraceae</taxon>
        <taxon>Nitrospira</taxon>
    </lineage>
</organism>
<dbReference type="AlphaFoldDB" id="A0A330L4U3"/>
<proteinExistence type="predicted"/>
<dbReference type="EMBL" id="OUNR01000012">
    <property type="protein sequence ID" value="SPP64848.1"/>
    <property type="molecule type" value="Genomic_DNA"/>
</dbReference>
<dbReference type="Proteomes" id="UP000248168">
    <property type="component" value="Unassembled WGS sequence"/>
</dbReference>
<evidence type="ECO:0000313" key="1">
    <source>
        <dbReference type="EMBL" id="SPP64848.1"/>
    </source>
</evidence>
<reference evidence="2" key="1">
    <citation type="submission" date="2018-04" db="EMBL/GenBank/DDBJ databases">
        <authorList>
            <person name="Lucker S."/>
            <person name="Sakoula D."/>
        </authorList>
    </citation>
    <scope>NUCLEOTIDE SEQUENCE [LARGE SCALE GENOMIC DNA]</scope>
</reference>
<protein>
    <submittedName>
        <fullName evidence="1">Uncharacterized protein</fullName>
    </submittedName>
</protein>
<sequence length="128" mass="14785">MQYPARQLAFPNRCDLDQKYPTIFRREFPPHAFLKQYFMSPRQHPLKFERALTIFNRVITGDSEKLIIHKGQRLGVVARNPLLTAGTVFPQMNSKYLPDDGFDGTPLLPFRGTRHILSYTIHDCPSAP</sequence>
<evidence type="ECO:0000313" key="2">
    <source>
        <dbReference type="Proteomes" id="UP000248168"/>
    </source>
</evidence>
<dbReference type="InParanoid" id="A0A330L4U3"/>
<keyword evidence="2" id="KW-1185">Reference proteome</keyword>